<keyword evidence="5" id="KW-1185">Reference proteome</keyword>
<name>A0ABR2HQG9_9PEZI</name>
<dbReference type="PANTHER" id="PTHR34502:SF5">
    <property type="entry name" value="DUF6594 DOMAIN-CONTAINING PROTEIN"/>
    <property type="match status" value="1"/>
</dbReference>
<feature type="region of interest" description="Disordered" evidence="1">
    <location>
        <begin position="1"/>
        <end position="31"/>
    </location>
</feature>
<feature type="transmembrane region" description="Helical" evidence="2">
    <location>
        <begin position="257"/>
        <end position="277"/>
    </location>
</feature>
<sequence>WERQDPPNPSMSGCLAAKTPSSMAHERTAPDLKPKGYPKLAKFMVEHDYAMIKQFRQLAVRDLLYQQAEICELELELTKQGVDDANAQDDRKYYDREWWFLSQGEASGTGGEQWKLALQIREKLREYYTALQQYQSISTLNRPSHKQRKQLHKYINSASLGGLCRFLGKDLGQHKHVVPVYDEKNLDDLLFLREDTLENDLLSHLLTGPVLTLFHHVWHLFKRAQPYDASEAAERGEQERTSLYFYKDNHVRLVTNLIGSGVSSLLPMLSIVALFCVKDTPARLGLVCAFTFVFSVCLFAATQCKRVEIFAATAAYVPRFEKPRHSGAILTTLLSFASVQVVFVGTTSGPNA</sequence>
<evidence type="ECO:0000256" key="1">
    <source>
        <dbReference type="SAM" id="MobiDB-lite"/>
    </source>
</evidence>
<accession>A0ABR2HQG9</accession>
<dbReference type="PANTHER" id="PTHR34502">
    <property type="entry name" value="DUF6594 DOMAIN-CONTAINING PROTEIN-RELATED"/>
    <property type="match status" value="1"/>
</dbReference>
<gene>
    <name evidence="4" type="ORF">PGQ11_013408</name>
</gene>
<dbReference type="Proteomes" id="UP001390339">
    <property type="component" value="Unassembled WGS sequence"/>
</dbReference>
<feature type="domain" description="DUF6594" evidence="3">
    <location>
        <begin position="37"/>
        <end position="317"/>
    </location>
</feature>
<proteinExistence type="predicted"/>
<keyword evidence="2" id="KW-0812">Transmembrane</keyword>
<dbReference type="EMBL" id="JAPCWZ010000009">
    <property type="protein sequence ID" value="KAK8850929.1"/>
    <property type="molecule type" value="Genomic_DNA"/>
</dbReference>
<keyword evidence="2" id="KW-0472">Membrane</keyword>
<reference evidence="4 5" key="1">
    <citation type="journal article" date="2024" name="IMA Fungus">
        <title>Apiospora arundinis, a panoply of carbohydrate-active enzymes and secondary metabolites.</title>
        <authorList>
            <person name="Sorensen T."/>
            <person name="Petersen C."/>
            <person name="Muurmann A.T."/>
            <person name="Christiansen J.V."/>
            <person name="Brundto M.L."/>
            <person name="Overgaard C.K."/>
            <person name="Boysen A.T."/>
            <person name="Wollenberg R.D."/>
            <person name="Larsen T.O."/>
            <person name="Sorensen J.L."/>
            <person name="Nielsen K.L."/>
            <person name="Sondergaard T.E."/>
        </authorList>
    </citation>
    <scope>NUCLEOTIDE SEQUENCE [LARGE SCALE GENOMIC DNA]</scope>
    <source>
        <strain evidence="4 5">AAU 773</strain>
    </source>
</reference>
<organism evidence="4 5">
    <name type="scientific">Apiospora arundinis</name>
    <dbReference type="NCBI Taxonomy" id="335852"/>
    <lineage>
        <taxon>Eukaryota</taxon>
        <taxon>Fungi</taxon>
        <taxon>Dikarya</taxon>
        <taxon>Ascomycota</taxon>
        <taxon>Pezizomycotina</taxon>
        <taxon>Sordariomycetes</taxon>
        <taxon>Xylariomycetidae</taxon>
        <taxon>Amphisphaeriales</taxon>
        <taxon>Apiosporaceae</taxon>
        <taxon>Apiospora</taxon>
    </lineage>
</organism>
<evidence type="ECO:0000259" key="3">
    <source>
        <dbReference type="Pfam" id="PF20237"/>
    </source>
</evidence>
<evidence type="ECO:0000313" key="5">
    <source>
        <dbReference type="Proteomes" id="UP001390339"/>
    </source>
</evidence>
<feature type="transmembrane region" description="Helical" evidence="2">
    <location>
        <begin position="284"/>
        <end position="301"/>
    </location>
</feature>
<evidence type="ECO:0000313" key="4">
    <source>
        <dbReference type="EMBL" id="KAK8850929.1"/>
    </source>
</evidence>
<comment type="caution">
    <text evidence="4">The sequence shown here is derived from an EMBL/GenBank/DDBJ whole genome shotgun (WGS) entry which is preliminary data.</text>
</comment>
<dbReference type="InterPro" id="IPR046529">
    <property type="entry name" value="DUF6594"/>
</dbReference>
<protein>
    <recommendedName>
        <fullName evidence="3">DUF6594 domain-containing protein</fullName>
    </recommendedName>
</protein>
<evidence type="ECO:0000256" key="2">
    <source>
        <dbReference type="SAM" id="Phobius"/>
    </source>
</evidence>
<dbReference type="Pfam" id="PF20237">
    <property type="entry name" value="DUF6594"/>
    <property type="match status" value="1"/>
</dbReference>
<keyword evidence="2" id="KW-1133">Transmembrane helix</keyword>
<feature type="non-terminal residue" evidence="4">
    <location>
        <position position="1"/>
    </location>
</feature>